<dbReference type="Pfam" id="PF02417">
    <property type="entry name" value="Chromate_transp"/>
    <property type="match status" value="2"/>
</dbReference>
<feature type="transmembrane region" description="Helical" evidence="7">
    <location>
        <begin position="368"/>
        <end position="389"/>
    </location>
</feature>
<dbReference type="PANTHER" id="PTHR33567">
    <property type="entry name" value="CHROMATE ION TRANSPORTER (EUROFUNG)"/>
    <property type="match status" value="1"/>
</dbReference>
<dbReference type="OrthoDB" id="9788907at2"/>
<keyword evidence="9" id="KW-1185">Reference proteome</keyword>
<dbReference type="EMBL" id="AP021874">
    <property type="protein sequence ID" value="BBO69056.1"/>
    <property type="molecule type" value="Genomic_DNA"/>
</dbReference>
<proteinExistence type="inferred from homology"/>
<sequence length="438" mass="46634">MPGVPNEQPTAHASFKDALKFWTRLGFISFGGPAGQIAIMHQEVVERRRWIGENQFLRALNFCMLLPGPEAQQLATYIGWRMNGIAGGIAAGSLFVIPSIFVMLLLSYLAVAHIDIPAVAAAFYGIQPVVVAVVAEAVLRIGKKALHHGVLYGFAAVAFVAIFFLEIPFPAIVAVAALGGVLMERVLPGVFCRGAFDEQRRECRIDLEDDHLRKSAAPSFSHVVRVLLVCLVLWGVVVGGLLAWRGLDDVLGQIALFFTRAAFVTFGGAYAVLAYINDFAVGSGWLGTEQMLIGLGLAESTPGPLIMVTQYVGFVGAWNLPGDLTPLTAGVTGALVTTYVTFLPCFFFIFAGGPFIEAMAGNQRIQAALTGVTAAVVGVILNLAVWFGFKVILPEAGIDGFALVAAMGSLVLLQKFHFPVQYLVPIGAAAGVAWRLAG</sequence>
<comment type="subcellular location">
    <subcellularLocation>
        <location evidence="1">Cell membrane</location>
        <topology evidence="1">Multi-pass membrane protein</topology>
    </subcellularLocation>
</comment>
<evidence type="ECO:0000256" key="2">
    <source>
        <dbReference type="ARBA" id="ARBA00005262"/>
    </source>
</evidence>
<comment type="similarity">
    <text evidence="2">Belongs to the chromate ion transporter (CHR) (TC 2.A.51) family.</text>
</comment>
<evidence type="ECO:0000256" key="4">
    <source>
        <dbReference type="ARBA" id="ARBA00022692"/>
    </source>
</evidence>
<keyword evidence="5 7" id="KW-1133">Transmembrane helix</keyword>
<feature type="transmembrane region" description="Helical" evidence="7">
    <location>
        <begin position="334"/>
        <end position="356"/>
    </location>
</feature>
<dbReference type="Proteomes" id="UP000427906">
    <property type="component" value="Chromosome"/>
</dbReference>
<feature type="transmembrane region" description="Helical" evidence="7">
    <location>
        <begin position="395"/>
        <end position="413"/>
    </location>
</feature>
<evidence type="ECO:0000313" key="8">
    <source>
        <dbReference type="EMBL" id="BBO69056.1"/>
    </source>
</evidence>
<feature type="transmembrane region" description="Helical" evidence="7">
    <location>
        <begin position="223"/>
        <end position="244"/>
    </location>
</feature>
<feature type="transmembrane region" description="Helical" evidence="7">
    <location>
        <begin position="85"/>
        <end position="110"/>
    </location>
</feature>
<feature type="transmembrane region" description="Helical" evidence="7">
    <location>
        <begin position="116"/>
        <end position="139"/>
    </location>
</feature>
<dbReference type="PANTHER" id="PTHR33567:SF3">
    <property type="entry name" value="CHROMATE ION TRANSPORTER (EUROFUNG)"/>
    <property type="match status" value="1"/>
</dbReference>
<evidence type="ECO:0000256" key="6">
    <source>
        <dbReference type="ARBA" id="ARBA00023136"/>
    </source>
</evidence>
<keyword evidence="6 7" id="KW-0472">Membrane</keyword>
<dbReference type="RefSeq" id="WP_155317138.1">
    <property type="nucleotide sequence ID" value="NZ_AP021874.1"/>
</dbReference>
<dbReference type="InterPro" id="IPR003370">
    <property type="entry name" value="Chromate_transpt"/>
</dbReference>
<gene>
    <name evidence="8" type="ORF">DSCA_29860</name>
</gene>
<organism evidence="8 9">
    <name type="scientific">Desulfosarcina alkanivorans</name>
    <dbReference type="NCBI Taxonomy" id="571177"/>
    <lineage>
        <taxon>Bacteria</taxon>
        <taxon>Pseudomonadati</taxon>
        <taxon>Thermodesulfobacteriota</taxon>
        <taxon>Desulfobacteria</taxon>
        <taxon>Desulfobacterales</taxon>
        <taxon>Desulfosarcinaceae</taxon>
        <taxon>Desulfosarcina</taxon>
    </lineage>
</organism>
<keyword evidence="3" id="KW-1003">Cell membrane</keyword>
<dbReference type="PIRSF" id="PIRSF004810">
    <property type="entry name" value="ChrA"/>
    <property type="match status" value="1"/>
</dbReference>
<evidence type="ECO:0000313" key="9">
    <source>
        <dbReference type="Proteomes" id="UP000427906"/>
    </source>
</evidence>
<feature type="transmembrane region" description="Helical" evidence="7">
    <location>
        <begin position="256"/>
        <end position="276"/>
    </location>
</feature>
<evidence type="ECO:0000256" key="1">
    <source>
        <dbReference type="ARBA" id="ARBA00004651"/>
    </source>
</evidence>
<reference evidence="8 9" key="1">
    <citation type="submission" date="2019-11" db="EMBL/GenBank/DDBJ databases">
        <title>Comparative genomics of hydrocarbon-degrading Desulfosarcina strains.</title>
        <authorList>
            <person name="Watanabe M."/>
            <person name="Kojima H."/>
            <person name="Fukui M."/>
        </authorList>
    </citation>
    <scope>NUCLEOTIDE SEQUENCE [LARGE SCALE GENOMIC DNA]</scope>
    <source>
        <strain evidence="8 9">PL12</strain>
    </source>
</reference>
<evidence type="ECO:0000256" key="7">
    <source>
        <dbReference type="SAM" id="Phobius"/>
    </source>
</evidence>
<evidence type="ECO:0000256" key="5">
    <source>
        <dbReference type="ARBA" id="ARBA00022989"/>
    </source>
</evidence>
<dbReference type="AlphaFoldDB" id="A0A5K7YIS0"/>
<accession>A0A5K7YIS0</accession>
<name>A0A5K7YIS0_9BACT</name>
<dbReference type="NCBIfam" id="TIGR00937">
    <property type="entry name" value="2A51"/>
    <property type="match status" value="1"/>
</dbReference>
<feature type="transmembrane region" description="Helical" evidence="7">
    <location>
        <begin position="151"/>
        <end position="178"/>
    </location>
</feature>
<dbReference type="GO" id="GO:0015109">
    <property type="term" value="F:chromate transmembrane transporter activity"/>
    <property type="evidence" value="ECO:0007669"/>
    <property type="project" value="InterPro"/>
</dbReference>
<keyword evidence="4 7" id="KW-0812">Transmembrane</keyword>
<dbReference type="InterPro" id="IPR014047">
    <property type="entry name" value="Chr_Tranpt_l_chain"/>
</dbReference>
<protein>
    <submittedName>
        <fullName evidence="8">Chromate transporter</fullName>
    </submittedName>
</protein>
<evidence type="ECO:0000256" key="3">
    <source>
        <dbReference type="ARBA" id="ARBA00022475"/>
    </source>
</evidence>
<dbReference type="KEGG" id="dalk:DSCA_29860"/>
<dbReference type="GO" id="GO:0005886">
    <property type="term" value="C:plasma membrane"/>
    <property type="evidence" value="ECO:0007669"/>
    <property type="project" value="UniProtKB-SubCell"/>
</dbReference>